<comment type="caution">
    <text evidence="1">The sequence shown here is derived from an EMBL/GenBank/DDBJ whole genome shotgun (WGS) entry which is preliminary data.</text>
</comment>
<protein>
    <submittedName>
        <fullName evidence="1">Uncharacterized protein</fullName>
    </submittedName>
</protein>
<dbReference type="AlphaFoldDB" id="A0A6B1D7M3"/>
<evidence type="ECO:0000313" key="1">
    <source>
        <dbReference type="EMBL" id="MYC95177.1"/>
    </source>
</evidence>
<accession>A0A6B1D7M3</accession>
<name>A0A6B1D7M3_9CHLR</name>
<organism evidence="1">
    <name type="scientific">Caldilineaceae bacterium SB0661_bin_32</name>
    <dbReference type="NCBI Taxonomy" id="2605255"/>
    <lineage>
        <taxon>Bacteria</taxon>
        <taxon>Bacillati</taxon>
        <taxon>Chloroflexota</taxon>
        <taxon>Caldilineae</taxon>
        <taxon>Caldilineales</taxon>
        <taxon>Caldilineaceae</taxon>
    </lineage>
</organism>
<proteinExistence type="predicted"/>
<reference evidence="1" key="1">
    <citation type="submission" date="2019-09" db="EMBL/GenBank/DDBJ databases">
        <title>Characterisation of the sponge microbiome using genome-centric metagenomics.</title>
        <authorList>
            <person name="Engelberts J.P."/>
            <person name="Robbins S.J."/>
            <person name="De Goeij J.M."/>
            <person name="Aranda M."/>
            <person name="Bell S.C."/>
            <person name="Webster N.S."/>
        </authorList>
    </citation>
    <scope>NUCLEOTIDE SEQUENCE</scope>
    <source>
        <strain evidence="1">SB0661_bin_32</strain>
    </source>
</reference>
<dbReference type="EMBL" id="VXMH01000046">
    <property type="protein sequence ID" value="MYC95177.1"/>
    <property type="molecule type" value="Genomic_DNA"/>
</dbReference>
<sequence length="191" mass="21629">MTTTIDCPIWGTGYKAILYKTWMNFRGKLDIDKEDLIISERAGGPYRLTRQAYAAIWRLEEHGKARLTSWLVGQRLLGIAEPIVTDEIVMSFESVRNEQALSVSARAERLLLFIDRQTDRLGAHVPIFANTLAAYAWSESTDWRDVDYLLDFLRDQGWIDSVFWGEGGGQVALTVFGRTQIEGLSSLPNTP</sequence>
<gene>
    <name evidence="1" type="ORF">F4X14_09405</name>
</gene>